<protein>
    <submittedName>
        <fullName evidence="8">Uncharacterized protein</fullName>
    </submittedName>
</protein>
<keyword evidence="6" id="KW-0175">Coiled coil</keyword>
<feature type="compositionally biased region" description="Gly residues" evidence="7">
    <location>
        <begin position="794"/>
        <end position="803"/>
    </location>
</feature>
<keyword evidence="9" id="KW-1185">Reference proteome</keyword>
<feature type="compositionally biased region" description="Basic and acidic residues" evidence="7">
    <location>
        <begin position="7"/>
        <end position="22"/>
    </location>
</feature>
<evidence type="ECO:0000256" key="2">
    <source>
        <dbReference type="ARBA" id="ARBA00010807"/>
    </source>
</evidence>
<feature type="region of interest" description="Disordered" evidence="7">
    <location>
        <begin position="267"/>
        <end position="293"/>
    </location>
</feature>
<evidence type="ECO:0000256" key="3">
    <source>
        <dbReference type="ARBA" id="ARBA00022473"/>
    </source>
</evidence>
<dbReference type="InterPro" id="IPR024843">
    <property type="entry name" value="Dapper"/>
</dbReference>
<dbReference type="Proteomes" id="UP001311232">
    <property type="component" value="Unassembled WGS sequence"/>
</dbReference>
<accession>A0AAV9RWL0</accession>
<feature type="region of interest" description="Disordered" evidence="7">
    <location>
        <begin position="1"/>
        <end position="22"/>
    </location>
</feature>
<feature type="compositionally biased region" description="Basic residues" evidence="7">
    <location>
        <begin position="549"/>
        <end position="558"/>
    </location>
</feature>
<dbReference type="GO" id="GO:0046329">
    <property type="term" value="P:negative regulation of JNK cascade"/>
    <property type="evidence" value="ECO:0007669"/>
    <property type="project" value="TreeGrafter"/>
</dbReference>
<dbReference type="EMBL" id="JAHHUM010001218">
    <property type="protein sequence ID" value="KAK5613401.1"/>
    <property type="molecule type" value="Genomic_DNA"/>
</dbReference>
<dbReference type="PANTHER" id="PTHR15919">
    <property type="entry name" value="DAPPER-RELATED"/>
    <property type="match status" value="1"/>
</dbReference>
<dbReference type="PANTHER" id="PTHR15919:SF12">
    <property type="entry name" value="DAPPER HOMOLOG 1"/>
    <property type="match status" value="1"/>
</dbReference>
<feature type="compositionally biased region" description="Low complexity" evidence="7">
    <location>
        <begin position="267"/>
        <end position="279"/>
    </location>
</feature>
<evidence type="ECO:0000256" key="6">
    <source>
        <dbReference type="ARBA" id="ARBA00023054"/>
    </source>
</evidence>
<keyword evidence="3" id="KW-0217">Developmental protein</keyword>
<name>A0AAV9RWL0_9TELE</name>
<evidence type="ECO:0000313" key="9">
    <source>
        <dbReference type="Proteomes" id="UP001311232"/>
    </source>
</evidence>
<evidence type="ECO:0000313" key="8">
    <source>
        <dbReference type="EMBL" id="KAK5613401.1"/>
    </source>
</evidence>
<dbReference type="GO" id="GO:2000095">
    <property type="term" value="P:regulation of Wnt signaling pathway, planar cell polarity pathway"/>
    <property type="evidence" value="ECO:0007669"/>
    <property type="project" value="TreeGrafter"/>
</dbReference>
<dbReference type="GO" id="GO:0005737">
    <property type="term" value="C:cytoplasm"/>
    <property type="evidence" value="ECO:0007669"/>
    <property type="project" value="UniProtKB-SubCell"/>
</dbReference>
<comment type="similarity">
    <text evidence="2">Belongs to the dapper family.</text>
</comment>
<keyword evidence="4" id="KW-0963">Cytoplasm</keyword>
<proteinExistence type="inferred from homology"/>
<gene>
    <name evidence="8" type="ORF">CRENBAI_022574</name>
</gene>
<evidence type="ECO:0000256" key="7">
    <source>
        <dbReference type="SAM" id="MobiDB-lite"/>
    </source>
</evidence>
<dbReference type="GO" id="GO:0090090">
    <property type="term" value="P:negative regulation of canonical Wnt signaling pathway"/>
    <property type="evidence" value="ECO:0007669"/>
    <property type="project" value="TreeGrafter"/>
</dbReference>
<sequence length="855" mass="94028">MPLFAASRRDGDGRCARHRAPSDGERLRSVRERLELIVSVLAELEYLRHRQELLVLSALKEEAREMRSAAQLNCEENILVLRKQLSSLRRDAGVFSELYELDQQINDLRLDTEVSQDQLETDSRPSSGFYELSDGASGSLSNSSHSVFSECFCSTAEAEGYFLSTDEPAGCLEYDVLAGGLCDDSGSFGAVCRSLSAPYQASLEATSLVPTECPSKNFCHLFTRNVSDIYCHRSPLHAAATKGSGFLQISGDGGHCRDEASAECLKTQTSSTPSSVSGSLRAQSSTLQPHSSKHPEKYIFGLLQRRVQPIRANRPRTSISTDPLKSIVRQPSLCFRQVFGLSSGVGTLKGSEVKSLFPAEETSAEFSSSQRQCSIESKNKEEISNWRVLSDDTDTMQFSSKINKGDSNSPAGHNMQNICSFTSRVKNTSTKRVISETSNGSLSLPGASVPVLLKDIRDQRSPEGNYSHKETCQPCCPTDQEQILKSAQNAKTQTGASKKISKPCQSCPSENNNWELVHSRSKPFAQNLKEGEGVEGQSHVGNGIPAKQHIGKHRKGNSRHVRITKVKSTIGTNTMLDSEHKEVPSEKRADKFYNNSSSDSFLEVEHGSSIQVKVSNKSTLSGMKSISASTLITGVPGRHRRCTPISVRSRVLKPNQYGNYHSHHHHGREQVVVVTKPKYKQKDYRPLCAIMEVPYGGANKLTRRRQRKKVLRNFSAKMYPTSGGQQSSPYSNVPGSDSEYSAECVSLFHSTILDTSEDDKSNYTTNCFGDSESSEEEYVEENTTTTDTEESVGGLPGGGGAGRCKGQLRTTRVTVEKLDIDPAQTKAFVKIKASYNLKKKILRFRSGSLKLMTTV</sequence>
<feature type="region of interest" description="Disordered" evidence="7">
    <location>
        <begin position="533"/>
        <end position="558"/>
    </location>
</feature>
<reference evidence="8 9" key="1">
    <citation type="submission" date="2021-06" db="EMBL/GenBank/DDBJ databases">
        <authorList>
            <person name="Palmer J.M."/>
        </authorList>
    </citation>
    <scope>NUCLEOTIDE SEQUENCE [LARGE SCALE GENOMIC DNA]</scope>
    <source>
        <strain evidence="8 9">MEX-2019</strain>
        <tissue evidence="8">Muscle</tissue>
    </source>
</reference>
<feature type="region of interest" description="Disordered" evidence="7">
    <location>
        <begin position="767"/>
        <end position="805"/>
    </location>
</feature>
<evidence type="ECO:0000256" key="5">
    <source>
        <dbReference type="ARBA" id="ARBA00022687"/>
    </source>
</evidence>
<evidence type="ECO:0000256" key="1">
    <source>
        <dbReference type="ARBA" id="ARBA00004496"/>
    </source>
</evidence>
<dbReference type="GO" id="GO:0016055">
    <property type="term" value="P:Wnt signaling pathway"/>
    <property type="evidence" value="ECO:0007669"/>
    <property type="project" value="UniProtKB-KW"/>
</dbReference>
<comment type="subcellular location">
    <subcellularLocation>
        <location evidence="1">Cytoplasm</location>
    </subcellularLocation>
</comment>
<feature type="compositionally biased region" description="Polar residues" evidence="7">
    <location>
        <begin position="280"/>
        <end position="290"/>
    </location>
</feature>
<keyword evidence="5" id="KW-0879">Wnt signaling pathway</keyword>
<dbReference type="AlphaFoldDB" id="A0AAV9RWL0"/>
<dbReference type="Pfam" id="PF15268">
    <property type="entry name" value="Dapper"/>
    <property type="match status" value="1"/>
</dbReference>
<comment type="caution">
    <text evidence="8">The sequence shown here is derived from an EMBL/GenBank/DDBJ whole genome shotgun (WGS) entry which is preliminary data.</text>
</comment>
<organism evidence="8 9">
    <name type="scientific">Crenichthys baileyi</name>
    <name type="common">White River springfish</name>
    <dbReference type="NCBI Taxonomy" id="28760"/>
    <lineage>
        <taxon>Eukaryota</taxon>
        <taxon>Metazoa</taxon>
        <taxon>Chordata</taxon>
        <taxon>Craniata</taxon>
        <taxon>Vertebrata</taxon>
        <taxon>Euteleostomi</taxon>
        <taxon>Actinopterygii</taxon>
        <taxon>Neopterygii</taxon>
        <taxon>Teleostei</taxon>
        <taxon>Neoteleostei</taxon>
        <taxon>Acanthomorphata</taxon>
        <taxon>Ovalentaria</taxon>
        <taxon>Atherinomorphae</taxon>
        <taxon>Cyprinodontiformes</taxon>
        <taxon>Goodeidae</taxon>
        <taxon>Crenichthys</taxon>
    </lineage>
</organism>
<evidence type="ECO:0000256" key="4">
    <source>
        <dbReference type="ARBA" id="ARBA00022490"/>
    </source>
</evidence>